<keyword evidence="3 4" id="KW-0143">Chaperone</keyword>
<dbReference type="SUPFAM" id="SSF51064">
    <property type="entry name" value="Head domain of nucleotide exchange factor GrpE"/>
    <property type="match status" value="1"/>
</dbReference>
<comment type="caution">
    <text evidence="9">The sequence shown here is derived from an EMBL/GenBank/DDBJ whole genome shotgun (WGS) entry which is preliminary data.</text>
</comment>
<name>A0ABW7A1C9_9HYPH</name>
<evidence type="ECO:0000256" key="4">
    <source>
        <dbReference type="HAMAP-Rule" id="MF_01151"/>
    </source>
</evidence>
<dbReference type="Pfam" id="PF01025">
    <property type="entry name" value="GrpE"/>
    <property type="match status" value="1"/>
</dbReference>
<dbReference type="EMBL" id="JBAFVH010000009">
    <property type="protein sequence ID" value="MFG1373816.1"/>
    <property type="molecule type" value="Genomic_DNA"/>
</dbReference>
<dbReference type="NCBIfam" id="NF010748">
    <property type="entry name" value="PRK14150.1"/>
    <property type="match status" value="1"/>
</dbReference>
<evidence type="ECO:0000256" key="3">
    <source>
        <dbReference type="ARBA" id="ARBA00023186"/>
    </source>
</evidence>
<keyword evidence="10" id="KW-1185">Reference proteome</keyword>
<evidence type="ECO:0000256" key="6">
    <source>
        <dbReference type="RuleBase" id="RU004478"/>
    </source>
</evidence>
<dbReference type="Proteomes" id="UP001604002">
    <property type="component" value="Unassembled WGS sequence"/>
</dbReference>
<comment type="similarity">
    <text evidence="1 4 6">Belongs to the GrpE family.</text>
</comment>
<feature type="compositionally biased region" description="Basic and acidic residues" evidence="8">
    <location>
        <begin position="212"/>
        <end position="221"/>
    </location>
</feature>
<dbReference type="PROSITE" id="PS01071">
    <property type="entry name" value="GRPE"/>
    <property type="match status" value="1"/>
</dbReference>
<evidence type="ECO:0000256" key="7">
    <source>
        <dbReference type="SAM" id="Coils"/>
    </source>
</evidence>
<feature type="coiled-coil region" evidence="7">
    <location>
        <begin position="48"/>
        <end position="79"/>
    </location>
</feature>
<dbReference type="InterPro" id="IPR013805">
    <property type="entry name" value="GrpE_CC"/>
</dbReference>
<dbReference type="Gene3D" id="3.90.20.20">
    <property type="match status" value="1"/>
</dbReference>
<evidence type="ECO:0000256" key="1">
    <source>
        <dbReference type="ARBA" id="ARBA00009054"/>
    </source>
</evidence>
<accession>A0ABW7A1C9</accession>
<dbReference type="SUPFAM" id="SSF58014">
    <property type="entry name" value="Coiled-coil domain of nucleotide exchange factor GrpE"/>
    <property type="match status" value="1"/>
</dbReference>
<feature type="region of interest" description="Disordered" evidence="8">
    <location>
        <begin position="1"/>
        <end position="26"/>
    </location>
</feature>
<proteinExistence type="inferred from homology"/>
<dbReference type="PRINTS" id="PR00773">
    <property type="entry name" value="GRPEPROTEIN"/>
</dbReference>
<dbReference type="NCBIfam" id="NF010738">
    <property type="entry name" value="PRK14140.1"/>
    <property type="match status" value="1"/>
</dbReference>
<feature type="region of interest" description="Disordered" evidence="8">
    <location>
        <begin position="198"/>
        <end position="221"/>
    </location>
</feature>
<comment type="function">
    <text evidence="4 5">Participates actively in the response to hyperosmotic and heat shock by preventing the aggregation of stress-denatured proteins, in association with DnaK and GrpE. It is the nucleotide exchange factor for DnaK and may function as a thermosensor. Unfolded proteins bind initially to DnaJ; upon interaction with the DnaJ-bound protein, DnaK hydrolyzes its bound ATP, resulting in the formation of a stable complex. GrpE releases ADP from DnaK; ATP binding to DnaK triggers the release of the substrate protein, thus completing the reaction cycle. Several rounds of ATP-dependent interactions between DnaJ, DnaK and GrpE are required for fully efficient folding.</text>
</comment>
<comment type="subcellular location">
    <subcellularLocation>
        <location evidence="4">Cytoplasm</location>
    </subcellularLocation>
</comment>
<dbReference type="InterPro" id="IPR000740">
    <property type="entry name" value="GrpE"/>
</dbReference>
<keyword evidence="7" id="KW-0175">Coiled coil</keyword>
<organism evidence="9 10">
    <name type="scientific">Xanthobacter oligotrophicus</name>
    <dbReference type="NCBI Taxonomy" id="2607286"/>
    <lineage>
        <taxon>Bacteria</taxon>
        <taxon>Pseudomonadati</taxon>
        <taxon>Pseudomonadota</taxon>
        <taxon>Alphaproteobacteria</taxon>
        <taxon>Hyphomicrobiales</taxon>
        <taxon>Xanthobacteraceae</taxon>
        <taxon>Xanthobacter</taxon>
    </lineage>
</organism>
<dbReference type="InterPro" id="IPR009012">
    <property type="entry name" value="GrpE_head"/>
</dbReference>
<evidence type="ECO:0000256" key="2">
    <source>
        <dbReference type="ARBA" id="ARBA00023016"/>
    </source>
</evidence>
<evidence type="ECO:0000256" key="5">
    <source>
        <dbReference type="RuleBase" id="RU000639"/>
    </source>
</evidence>
<evidence type="ECO:0000313" key="9">
    <source>
        <dbReference type="EMBL" id="MFG1373816.1"/>
    </source>
</evidence>
<reference evidence="9 10" key="1">
    <citation type="submission" date="2024-02" db="EMBL/GenBank/DDBJ databases">
        <title>Expansion and revision of Xanthobacter and proposal of Roseixanthobacter gen. nov.</title>
        <authorList>
            <person name="Soltysiak M.P.M."/>
            <person name="Jalihal A."/>
            <person name="Ory A."/>
            <person name="Chrisophersen C."/>
            <person name="Lee A.D."/>
            <person name="Boulton J."/>
            <person name="Springer M."/>
        </authorList>
    </citation>
    <scope>NUCLEOTIDE SEQUENCE [LARGE SCALE GENOMIC DNA]</scope>
    <source>
        <strain evidence="9 10">23A</strain>
    </source>
</reference>
<keyword evidence="2 4" id="KW-0346">Stress response</keyword>
<keyword evidence="4" id="KW-0963">Cytoplasm</keyword>
<dbReference type="PANTHER" id="PTHR21237:SF23">
    <property type="entry name" value="GRPE PROTEIN HOMOLOG, MITOCHONDRIAL"/>
    <property type="match status" value="1"/>
</dbReference>
<dbReference type="PANTHER" id="PTHR21237">
    <property type="entry name" value="GRPE PROTEIN"/>
    <property type="match status" value="1"/>
</dbReference>
<dbReference type="RefSeq" id="WP_393993524.1">
    <property type="nucleotide sequence ID" value="NZ_JBAFVH010000009.1"/>
</dbReference>
<comment type="subunit">
    <text evidence="4">Homodimer.</text>
</comment>
<sequence>MSEQKRAPETGGDASENGVNAGVNEATAEAEALATADQEITGDFAAEKQRLEAEIASMKDKFLRAFAEAENIRRRAEKEVVDAKTYGIASFARDVLNVADDLARALGTVDEEAKATADGAVKGLLEGLELTERGLVKALEKHGIRKIEPKGQKFDPNLHQAMFEVPDPSVPSGTVVQVVQSGYVIGERVLRPAMVGVARGGPKAEASASQTSDKDKEAGAA</sequence>
<gene>
    <name evidence="4 9" type="primary">grpE</name>
    <name evidence="9" type="ORF">V5F32_16695</name>
</gene>
<dbReference type="Gene3D" id="2.30.22.10">
    <property type="entry name" value="Head domain of nucleotide exchange factor GrpE"/>
    <property type="match status" value="1"/>
</dbReference>
<dbReference type="CDD" id="cd00446">
    <property type="entry name" value="GrpE"/>
    <property type="match status" value="1"/>
</dbReference>
<protein>
    <recommendedName>
        <fullName evidence="4 5">Protein GrpE</fullName>
    </recommendedName>
    <alternativeName>
        <fullName evidence="4">HSP-70 cofactor</fullName>
    </alternativeName>
</protein>
<evidence type="ECO:0000313" key="10">
    <source>
        <dbReference type="Proteomes" id="UP001604002"/>
    </source>
</evidence>
<dbReference type="NCBIfam" id="NF010739">
    <property type="entry name" value="PRK14141.1"/>
    <property type="match status" value="1"/>
</dbReference>
<evidence type="ECO:0000256" key="8">
    <source>
        <dbReference type="SAM" id="MobiDB-lite"/>
    </source>
</evidence>
<dbReference type="HAMAP" id="MF_01151">
    <property type="entry name" value="GrpE"/>
    <property type="match status" value="1"/>
</dbReference>